<evidence type="ECO:0000313" key="7">
    <source>
        <dbReference type="EMBL" id="TWI56899.1"/>
    </source>
</evidence>
<evidence type="ECO:0000256" key="2">
    <source>
        <dbReference type="ARBA" id="ARBA00012925"/>
    </source>
</evidence>
<keyword evidence="8" id="KW-1185">Reference proteome</keyword>
<gene>
    <name evidence="7" type="ORF">IQ10_01590</name>
</gene>
<evidence type="ECO:0000313" key="8">
    <source>
        <dbReference type="Proteomes" id="UP000315711"/>
    </source>
</evidence>
<dbReference type="SUPFAM" id="SSF53056">
    <property type="entry name" value="beta-carbonic anhydrase, cab"/>
    <property type="match status" value="1"/>
</dbReference>
<dbReference type="RefSeq" id="WP_144449931.1">
    <property type="nucleotide sequence ID" value="NZ_VLKZ01000004.1"/>
</dbReference>
<feature type="binding site" evidence="6">
    <location>
        <position position="99"/>
    </location>
    <ligand>
        <name>Zn(2+)</name>
        <dbReference type="ChEBI" id="CHEBI:29105"/>
    </ligand>
</feature>
<comment type="caution">
    <text evidence="7">The sequence shown here is derived from an EMBL/GenBank/DDBJ whole genome shotgun (WGS) entry which is preliminary data.</text>
</comment>
<dbReference type="SMART" id="SM00947">
    <property type="entry name" value="Pro_CA"/>
    <property type="match status" value="1"/>
</dbReference>
<comment type="cofactor">
    <cofactor evidence="6">
        <name>Zn(2+)</name>
        <dbReference type="ChEBI" id="CHEBI:29105"/>
    </cofactor>
    <text evidence="6">Binds 1 zinc ion per subunit.</text>
</comment>
<dbReference type="InterPro" id="IPR036874">
    <property type="entry name" value="Carbonic_anhydrase_sf"/>
</dbReference>
<name>A0A562QJJ3_9BACI</name>
<dbReference type="CDD" id="cd03379">
    <property type="entry name" value="beta_CA_cladeD"/>
    <property type="match status" value="1"/>
</dbReference>
<dbReference type="OrthoDB" id="9792260at2"/>
<dbReference type="AlphaFoldDB" id="A0A562QJJ3"/>
<dbReference type="InterPro" id="IPR001765">
    <property type="entry name" value="Carbonic_anhydrase"/>
</dbReference>
<evidence type="ECO:0000256" key="6">
    <source>
        <dbReference type="PIRSR" id="PIRSR601765-1"/>
    </source>
</evidence>
<comment type="catalytic activity">
    <reaction evidence="5">
        <text>hydrogencarbonate + H(+) = CO2 + H2O</text>
        <dbReference type="Rhea" id="RHEA:10748"/>
        <dbReference type="ChEBI" id="CHEBI:15377"/>
        <dbReference type="ChEBI" id="CHEBI:15378"/>
        <dbReference type="ChEBI" id="CHEBI:16526"/>
        <dbReference type="ChEBI" id="CHEBI:17544"/>
        <dbReference type="EC" id="4.2.1.1"/>
    </reaction>
</comment>
<keyword evidence="4 6" id="KW-0862">Zinc</keyword>
<dbReference type="EC" id="4.2.1.1" evidence="2"/>
<dbReference type="PANTHER" id="PTHR43175:SF3">
    <property type="entry name" value="CARBON DISULFIDE HYDROLASE"/>
    <property type="match status" value="1"/>
</dbReference>
<feature type="binding site" evidence="6">
    <location>
        <position position="96"/>
    </location>
    <ligand>
        <name>Zn(2+)</name>
        <dbReference type="ChEBI" id="CHEBI:29105"/>
    </ligand>
</feature>
<protein>
    <recommendedName>
        <fullName evidence="2">carbonic anhydrase</fullName>
        <ecNumber evidence="2">4.2.1.1</ecNumber>
    </recommendedName>
</protein>
<evidence type="ECO:0000256" key="1">
    <source>
        <dbReference type="ARBA" id="ARBA00006217"/>
    </source>
</evidence>
<reference evidence="7 8" key="1">
    <citation type="journal article" date="2015" name="Stand. Genomic Sci.">
        <title>Genomic Encyclopedia of Bacterial and Archaeal Type Strains, Phase III: the genomes of soil and plant-associated and newly described type strains.</title>
        <authorList>
            <person name="Whitman W.B."/>
            <person name="Woyke T."/>
            <person name="Klenk H.P."/>
            <person name="Zhou Y."/>
            <person name="Lilburn T.G."/>
            <person name="Beck B.J."/>
            <person name="De Vos P."/>
            <person name="Vandamme P."/>
            <person name="Eisen J.A."/>
            <person name="Garrity G."/>
            <person name="Hugenholtz P."/>
            <person name="Kyrpides N.C."/>
        </authorList>
    </citation>
    <scope>NUCLEOTIDE SEQUENCE [LARGE SCALE GENOMIC DNA]</scope>
    <source>
        <strain evidence="7 8">CGMCC 1.10116</strain>
    </source>
</reference>
<keyword evidence="3 6" id="KW-0479">Metal-binding</keyword>
<sequence length="185" mass="20567">MTLLDTVLTHNQQFVDTKEYERFQTTNFPDKKVVILTCMDTRLLELLPNALNIKNGDAKIIKNAGAIISHPYGSIMRSILVAIYALQADEVMIIGHHGCGMVGMEASTILKKAKERGVDMDLIEKLEYSGIDINKFLTGFQKVEDNVKNSVDMINNHPLFPRGIPVHGLVISPETGKLDLVVNGY</sequence>
<dbReference type="Gene3D" id="3.40.1050.10">
    <property type="entry name" value="Carbonic anhydrase"/>
    <property type="match status" value="1"/>
</dbReference>
<dbReference type="Proteomes" id="UP000315711">
    <property type="component" value="Unassembled WGS sequence"/>
</dbReference>
<dbReference type="GO" id="GO:0004089">
    <property type="term" value="F:carbonate dehydratase activity"/>
    <property type="evidence" value="ECO:0007669"/>
    <property type="project" value="UniProtKB-EC"/>
</dbReference>
<dbReference type="Pfam" id="PF00484">
    <property type="entry name" value="Pro_CA"/>
    <property type="match status" value="1"/>
</dbReference>
<dbReference type="PANTHER" id="PTHR43175">
    <property type="entry name" value="CARBONIC ANHYDRASE"/>
    <property type="match status" value="1"/>
</dbReference>
<organism evidence="7 8">
    <name type="scientific">Halalkalibacter nanhaiisediminis</name>
    <dbReference type="NCBI Taxonomy" id="688079"/>
    <lineage>
        <taxon>Bacteria</taxon>
        <taxon>Bacillati</taxon>
        <taxon>Bacillota</taxon>
        <taxon>Bacilli</taxon>
        <taxon>Bacillales</taxon>
        <taxon>Bacillaceae</taxon>
        <taxon>Halalkalibacter</taxon>
    </lineage>
</organism>
<comment type="similarity">
    <text evidence="1">Belongs to the beta-class carbonic anhydrase family.</text>
</comment>
<feature type="binding site" evidence="6">
    <location>
        <position position="38"/>
    </location>
    <ligand>
        <name>Zn(2+)</name>
        <dbReference type="ChEBI" id="CHEBI:29105"/>
    </ligand>
</feature>
<dbReference type="EMBL" id="VLKZ01000004">
    <property type="protein sequence ID" value="TWI56899.1"/>
    <property type="molecule type" value="Genomic_DNA"/>
</dbReference>
<evidence type="ECO:0000256" key="4">
    <source>
        <dbReference type="ARBA" id="ARBA00022833"/>
    </source>
</evidence>
<proteinExistence type="inferred from homology"/>
<evidence type="ECO:0000256" key="3">
    <source>
        <dbReference type="ARBA" id="ARBA00022723"/>
    </source>
</evidence>
<evidence type="ECO:0000256" key="5">
    <source>
        <dbReference type="ARBA" id="ARBA00048348"/>
    </source>
</evidence>
<accession>A0A562QJJ3</accession>
<dbReference type="GO" id="GO:0008270">
    <property type="term" value="F:zinc ion binding"/>
    <property type="evidence" value="ECO:0007669"/>
    <property type="project" value="InterPro"/>
</dbReference>
<feature type="binding site" evidence="6">
    <location>
        <position position="40"/>
    </location>
    <ligand>
        <name>Zn(2+)</name>
        <dbReference type="ChEBI" id="CHEBI:29105"/>
    </ligand>
</feature>